<protein>
    <submittedName>
        <fullName evidence="2">RloB family protein</fullName>
    </submittedName>
</protein>
<proteinExistence type="predicted"/>
<comment type="caution">
    <text evidence="2">The sequence shown here is derived from an EMBL/GenBank/DDBJ whole genome shotgun (WGS) entry which is preliminary data.</text>
</comment>
<reference evidence="2 3" key="1">
    <citation type="submission" date="2024-06" db="EMBL/GenBank/DDBJ databases">
        <title>The Natural Products Discovery Center: Release of the First 8490 Sequenced Strains for Exploring Actinobacteria Biosynthetic Diversity.</title>
        <authorList>
            <person name="Kalkreuter E."/>
            <person name="Kautsar S.A."/>
            <person name="Yang D."/>
            <person name="Bader C.D."/>
            <person name="Teijaro C.N."/>
            <person name="Fluegel L."/>
            <person name="Davis C.M."/>
            <person name="Simpson J.R."/>
            <person name="Lauterbach L."/>
            <person name="Steele A.D."/>
            <person name="Gui C."/>
            <person name="Meng S."/>
            <person name="Li G."/>
            <person name="Viehrig K."/>
            <person name="Ye F."/>
            <person name="Su P."/>
            <person name="Kiefer A.F."/>
            <person name="Nichols A."/>
            <person name="Cepeda A.J."/>
            <person name="Yan W."/>
            <person name="Fan B."/>
            <person name="Jiang Y."/>
            <person name="Adhikari A."/>
            <person name="Zheng C.-J."/>
            <person name="Schuster L."/>
            <person name="Cowan T.M."/>
            <person name="Smanski M.J."/>
            <person name="Chevrette M.G."/>
            <person name="De Carvalho L.P.S."/>
            <person name="Shen B."/>
        </authorList>
    </citation>
    <scope>NUCLEOTIDE SEQUENCE [LARGE SCALE GENOMIC DNA]</scope>
    <source>
        <strain evidence="2 3">NPDC048946</strain>
    </source>
</reference>
<evidence type="ECO:0000256" key="1">
    <source>
        <dbReference type="SAM" id="MobiDB-lite"/>
    </source>
</evidence>
<dbReference type="EMBL" id="JBEZFP010000028">
    <property type="protein sequence ID" value="MEU8134529.1"/>
    <property type="molecule type" value="Genomic_DNA"/>
</dbReference>
<dbReference type="InterPro" id="IPR025591">
    <property type="entry name" value="RloB"/>
</dbReference>
<name>A0ABV3DH86_9ACTN</name>
<sequence>MARQKKPSGSDRRPGYESDIRRRSGVREPRDRLLVVCGAAVTEPAYLKGLRDYIANPAVTVKVAVKAAAPNQVVEYAKQLRNQDRNAFDEVWCVVDVDQFQDLQVARTSAKDVGIRLAISNPCFEVWLLLHVADHKAHCGSYGELEPYLKRHIPHYDKTRIRFADYAAGLADARIRAHRLDPSGLEYTKNPTTNVWQLVNRLTDGAKSQLRAQPRSTTT</sequence>
<dbReference type="Pfam" id="PF13707">
    <property type="entry name" value="RloB"/>
    <property type="match status" value="1"/>
</dbReference>
<evidence type="ECO:0000313" key="3">
    <source>
        <dbReference type="Proteomes" id="UP001551482"/>
    </source>
</evidence>
<keyword evidence="3" id="KW-1185">Reference proteome</keyword>
<dbReference type="Proteomes" id="UP001551482">
    <property type="component" value="Unassembled WGS sequence"/>
</dbReference>
<organism evidence="2 3">
    <name type="scientific">Streptodolium elevatio</name>
    <dbReference type="NCBI Taxonomy" id="3157996"/>
    <lineage>
        <taxon>Bacteria</taxon>
        <taxon>Bacillati</taxon>
        <taxon>Actinomycetota</taxon>
        <taxon>Actinomycetes</taxon>
        <taxon>Kitasatosporales</taxon>
        <taxon>Streptomycetaceae</taxon>
        <taxon>Streptodolium</taxon>
    </lineage>
</organism>
<dbReference type="RefSeq" id="WP_358353257.1">
    <property type="nucleotide sequence ID" value="NZ_JBEZFP010000028.1"/>
</dbReference>
<evidence type="ECO:0000313" key="2">
    <source>
        <dbReference type="EMBL" id="MEU8134529.1"/>
    </source>
</evidence>
<feature type="region of interest" description="Disordered" evidence="1">
    <location>
        <begin position="1"/>
        <end position="22"/>
    </location>
</feature>
<feature type="compositionally biased region" description="Basic and acidic residues" evidence="1">
    <location>
        <begin position="8"/>
        <end position="22"/>
    </location>
</feature>
<accession>A0ABV3DH86</accession>
<gene>
    <name evidence="2" type="ORF">AB0C36_13565</name>
</gene>